<evidence type="ECO:0000313" key="2">
    <source>
        <dbReference type="EMBL" id="KAF2025514.1"/>
    </source>
</evidence>
<organism evidence="2 3">
    <name type="scientific">Setomelanomma holmii</name>
    <dbReference type="NCBI Taxonomy" id="210430"/>
    <lineage>
        <taxon>Eukaryota</taxon>
        <taxon>Fungi</taxon>
        <taxon>Dikarya</taxon>
        <taxon>Ascomycota</taxon>
        <taxon>Pezizomycotina</taxon>
        <taxon>Dothideomycetes</taxon>
        <taxon>Pleosporomycetidae</taxon>
        <taxon>Pleosporales</taxon>
        <taxon>Pleosporineae</taxon>
        <taxon>Phaeosphaeriaceae</taxon>
        <taxon>Setomelanomma</taxon>
    </lineage>
</organism>
<keyword evidence="1" id="KW-0560">Oxidoreductase</keyword>
<dbReference type="PANTHER" id="PTHR47534">
    <property type="entry name" value="YALI0E05731P"/>
    <property type="match status" value="1"/>
</dbReference>
<sequence>MPNLKTIRETIATLPSGPPLVIALVGGTTGIGSYVANALATTFSQQGDKLRVYIIGRSAAHAEVVIKYGREHSPGSDWRFIQASDVSLMSDVDRVSQDIIQQEEREPFAGGPPRLDVLYMSQALSPLQPSNRGFEDSIKAGEVPIGTPSSSTYGITSVRKHVAFMKTFFFEELAAENAGKISFVHIYPGLVDGPNFYNADVNPLWFRVVWRIVKPLRELAGGAYGVGQRGDERKDHTMEVLNGIDNKIAAS</sequence>
<comment type="caution">
    <text evidence="2">The sequence shown here is derived from an EMBL/GenBank/DDBJ whole genome shotgun (WGS) entry which is preliminary data.</text>
</comment>
<name>A0A9P4LIX1_9PLEO</name>
<dbReference type="SUPFAM" id="SSF51735">
    <property type="entry name" value="NAD(P)-binding Rossmann-fold domains"/>
    <property type="match status" value="1"/>
</dbReference>
<dbReference type="InterPro" id="IPR052228">
    <property type="entry name" value="Sec_Metab_Biosynth_Oxidored"/>
</dbReference>
<dbReference type="EMBL" id="ML978264">
    <property type="protein sequence ID" value="KAF2025514.1"/>
    <property type="molecule type" value="Genomic_DNA"/>
</dbReference>
<dbReference type="InterPro" id="IPR036291">
    <property type="entry name" value="NAD(P)-bd_dom_sf"/>
</dbReference>
<dbReference type="OrthoDB" id="2898509at2759"/>
<reference evidence="2" key="1">
    <citation type="journal article" date="2020" name="Stud. Mycol.">
        <title>101 Dothideomycetes genomes: a test case for predicting lifestyles and emergence of pathogens.</title>
        <authorList>
            <person name="Haridas S."/>
            <person name="Albert R."/>
            <person name="Binder M."/>
            <person name="Bloem J."/>
            <person name="Labutti K."/>
            <person name="Salamov A."/>
            <person name="Andreopoulos B."/>
            <person name="Baker S."/>
            <person name="Barry K."/>
            <person name="Bills G."/>
            <person name="Bluhm B."/>
            <person name="Cannon C."/>
            <person name="Castanera R."/>
            <person name="Culley D."/>
            <person name="Daum C."/>
            <person name="Ezra D."/>
            <person name="Gonzalez J."/>
            <person name="Henrissat B."/>
            <person name="Kuo A."/>
            <person name="Liang C."/>
            <person name="Lipzen A."/>
            <person name="Lutzoni F."/>
            <person name="Magnuson J."/>
            <person name="Mondo S."/>
            <person name="Nolan M."/>
            <person name="Ohm R."/>
            <person name="Pangilinan J."/>
            <person name="Park H.-J."/>
            <person name="Ramirez L."/>
            <person name="Alfaro M."/>
            <person name="Sun H."/>
            <person name="Tritt A."/>
            <person name="Yoshinaga Y."/>
            <person name="Zwiers L.-H."/>
            <person name="Turgeon B."/>
            <person name="Goodwin S."/>
            <person name="Spatafora J."/>
            <person name="Crous P."/>
            <person name="Grigoriev I."/>
        </authorList>
    </citation>
    <scope>NUCLEOTIDE SEQUENCE</scope>
    <source>
        <strain evidence="2">CBS 110217</strain>
    </source>
</reference>
<evidence type="ECO:0000256" key="1">
    <source>
        <dbReference type="ARBA" id="ARBA00023002"/>
    </source>
</evidence>
<dbReference type="AlphaFoldDB" id="A0A9P4LIX1"/>
<dbReference type="Gene3D" id="3.40.50.720">
    <property type="entry name" value="NAD(P)-binding Rossmann-like Domain"/>
    <property type="match status" value="1"/>
</dbReference>
<dbReference type="PANTHER" id="PTHR47534:SF3">
    <property type="entry name" value="ALCOHOL DEHYDROGENASE-LIKE C-TERMINAL DOMAIN-CONTAINING PROTEIN"/>
    <property type="match status" value="1"/>
</dbReference>
<evidence type="ECO:0000313" key="3">
    <source>
        <dbReference type="Proteomes" id="UP000799777"/>
    </source>
</evidence>
<keyword evidence="3" id="KW-1185">Reference proteome</keyword>
<evidence type="ECO:0008006" key="4">
    <source>
        <dbReference type="Google" id="ProtNLM"/>
    </source>
</evidence>
<accession>A0A9P4LIX1</accession>
<proteinExistence type="predicted"/>
<protein>
    <recommendedName>
        <fullName evidence="4">NAD(P)-binding protein</fullName>
    </recommendedName>
</protein>
<dbReference type="Proteomes" id="UP000799777">
    <property type="component" value="Unassembled WGS sequence"/>
</dbReference>
<dbReference type="GO" id="GO:0016491">
    <property type="term" value="F:oxidoreductase activity"/>
    <property type="evidence" value="ECO:0007669"/>
    <property type="project" value="UniProtKB-KW"/>
</dbReference>
<gene>
    <name evidence="2" type="ORF">EK21DRAFT_103910</name>
</gene>